<keyword evidence="3" id="KW-1185">Reference proteome</keyword>
<dbReference type="InterPro" id="IPR013783">
    <property type="entry name" value="Ig-like_fold"/>
</dbReference>
<proteinExistence type="predicted"/>
<protein>
    <submittedName>
        <fullName evidence="2">Glr0462 protein</fullName>
    </submittedName>
</protein>
<gene>
    <name evidence="2" type="ordered locus">glr0462</name>
</gene>
<dbReference type="InParanoid" id="Q7NNE9"/>
<dbReference type="eggNOG" id="COG3291">
    <property type="taxonomic scope" value="Bacteria"/>
</dbReference>
<dbReference type="EMBL" id="BA000045">
    <property type="protein sequence ID" value="BAC88403.1"/>
    <property type="molecule type" value="Genomic_DNA"/>
</dbReference>
<reference evidence="2 3" key="1">
    <citation type="journal article" date="2003" name="DNA Res.">
        <title>Complete genome structure of Gloeobacter violaceus PCC 7421, a cyanobacterium that lacks thylakoids.</title>
        <authorList>
            <person name="Nakamura Y."/>
            <person name="Kaneko T."/>
            <person name="Sato S."/>
            <person name="Mimuro M."/>
            <person name="Miyashita H."/>
            <person name="Tsuchiya T."/>
            <person name="Sasamoto S."/>
            <person name="Watanabe A."/>
            <person name="Kawashima K."/>
            <person name="Kishida Y."/>
            <person name="Kiyokawa C."/>
            <person name="Kohara M."/>
            <person name="Matsumoto M."/>
            <person name="Matsuno A."/>
            <person name="Nakazaki N."/>
            <person name="Shimpo S."/>
            <person name="Takeuchi C."/>
            <person name="Yamada M."/>
            <person name="Tabata S."/>
        </authorList>
    </citation>
    <scope>NUCLEOTIDE SEQUENCE [LARGE SCALE GENOMIC DNA]</scope>
    <source>
        <strain evidence="3">ATCC 29082 / PCC 7421</strain>
    </source>
</reference>
<dbReference type="Proteomes" id="UP000000557">
    <property type="component" value="Chromosome"/>
</dbReference>
<sequence length="640" mass="68068">MRMLIRNRCRYLVAVRMSVLTAGLLALATLVSSPAAKASGKLSVRTPDSEIVNNRVVFSTVDEEIRSPKSVTLTNSGLEPLTISSLVLGDSDEIVNAANGRSGDYKRAGDFQILNAPALPLVLAPNASLELSIQFAPQRGSGIIQNSSTHSTNAENYATLSVSTDDPAQPIFKIPLAGLNAVGYEGNNEPAAAEISRSFGWSTVIGTELLKIGGDKALVGEELYSPYWVRADASKPLLAWPLARYAARKTGLQGYTKLRPKSGGTDNQILVFEGGSDESGGENQRLLPKISVDGTDVAPTAGTIGRFPNGPFGIKLDNAYINDAQNTPDQPHNWRIFPVRDKNGALVPNHWYGIVDPGNKNPTPESGKNYDYQDGVFLLANVRPESASLNPATPGLTPGNSALILFFRSAVSGTLTDVNGAGLGFTSTQRNNNDTFTSTPSYNAGLLRLSTANTGTLVLTTADSSPSRTDNNLVNGLQLAFDGRSVPFTASAKILGPLSQIAVPPYQQAGIFTGPDQDNFIKLVARATDTNTIGIEFYQERRAVGTTISTVSLANPSTLQSLELYLTADPNGSTIRSAYRAVYADLDTGVVNLPGTVTLAGGDKGRYFDLQSKAGIMAYSKDSPSIQIVYDNFQVLKANP</sequence>
<accession>Q7NNE9</accession>
<dbReference type="KEGG" id="gvi:glr0462"/>
<dbReference type="AlphaFoldDB" id="Q7NNE9"/>
<dbReference type="OrthoDB" id="420054at2"/>
<feature type="chain" id="PRO_5004289237" evidence="1">
    <location>
        <begin position="39"/>
        <end position="640"/>
    </location>
</feature>
<organism evidence="2 3">
    <name type="scientific">Gloeobacter violaceus (strain ATCC 29082 / PCC 7421)</name>
    <dbReference type="NCBI Taxonomy" id="251221"/>
    <lineage>
        <taxon>Bacteria</taxon>
        <taxon>Bacillati</taxon>
        <taxon>Cyanobacteriota</taxon>
        <taxon>Cyanophyceae</taxon>
        <taxon>Gloeobacterales</taxon>
        <taxon>Gloeobacteraceae</taxon>
        <taxon>Gloeobacter</taxon>
    </lineage>
</organism>
<evidence type="ECO:0000313" key="3">
    <source>
        <dbReference type="Proteomes" id="UP000000557"/>
    </source>
</evidence>
<dbReference type="PATRIC" id="fig|251221.4.peg.470"/>
<feature type="signal peptide" evidence="1">
    <location>
        <begin position="1"/>
        <end position="38"/>
    </location>
</feature>
<dbReference type="HOGENOM" id="CLU_017497_0_0_3"/>
<reference evidence="2 3" key="2">
    <citation type="journal article" date="2003" name="DNA Res.">
        <title>Complete genome structure of Gloeobacter violaceus PCC 7421, a cyanobacterium that lacks thylakoids (supplement).</title>
        <authorList>
            <person name="Nakamura Y."/>
            <person name="Kaneko T."/>
            <person name="Sato S."/>
            <person name="Mimuro M."/>
            <person name="Miyashita H."/>
            <person name="Tsuchiya T."/>
            <person name="Sasamoto S."/>
            <person name="Watanabe A."/>
            <person name="Kawashima K."/>
            <person name="Kishida Y."/>
            <person name="Kiyokawa C."/>
            <person name="Kohara M."/>
            <person name="Matsumoto M."/>
            <person name="Matsuno A."/>
            <person name="Nakazaki N."/>
            <person name="Shimpo S."/>
            <person name="Takeuchi C."/>
            <person name="Yamada M."/>
            <person name="Tabata S."/>
        </authorList>
    </citation>
    <scope>NUCLEOTIDE SEQUENCE [LARGE SCALE GENOMIC DNA]</scope>
    <source>
        <strain evidence="3">ATCC 29082 / PCC 7421</strain>
    </source>
</reference>
<dbReference type="Gene3D" id="2.60.40.10">
    <property type="entry name" value="Immunoglobulins"/>
    <property type="match status" value="1"/>
</dbReference>
<dbReference type="STRING" id="251221.gene:10757934"/>
<evidence type="ECO:0000313" key="2">
    <source>
        <dbReference type="EMBL" id="BAC88403.1"/>
    </source>
</evidence>
<dbReference type="PhylomeDB" id="Q7NNE9"/>
<dbReference type="Gene3D" id="2.60.120.200">
    <property type="match status" value="1"/>
</dbReference>
<name>Q7NNE9_GLOVI</name>
<evidence type="ECO:0000256" key="1">
    <source>
        <dbReference type="SAM" id="SignalP"/>
    </source>
</evidence>
<keyword evidence="1" id="KW-0732">Signal</keyword>
<dbReference type="EnsemblBacteria" id="BAC88403">
    <property type="protein sequence ID" value="BAC88403"/>
    <property type="gene ID" value="BAC88403"/>
</dbReference>